<dbReference type="GO" id="GO:0009505">
    <property type="term" value="C:plant-type cell wall"/>
    <property type="evidence" value="ECO:0000318"/>
    <property type="project" value="GO_Central"/>
</dbReference>
<dbReference type="GO" id="GO:0020037">
    <property type="term" value="F:heme binding"/>
    <property type="evidence" value="ECO:0007669"/>
    <property type="project" value="UniProtKB-UniRule"/>
</dbReference>
<dbReference type="PANTHER" id="PTHR31517:SF17">
    <property type="entry name" value="PEROXIDASE 6"/>
    <property type="match status" value="1"/>
</dbReference>
<feature type="binding site" evidence="17">
    <location>
        <position position="82"/>
    </location>
    <ligand>
        <name>Ca(2+)</name>
        <dbReference type="ChEBI" id="CHEBI:29108"/>
        <label>1</label>
    </ligand>
</feature>
<dbReference type="GO" id="GO:0006979">
    <property type="term" value="P:response to oxidative stress"/>
    <property type="evidence" value="ECO:0007669"/>
    <property type="project" value="UniProtKB-UniRule"/>
</dbReference>
<feature type="disulfide bond" evidence="19">
    <location>
        <begin position="211"/>
        <end position="245"/>
    </location>
</feature>
<accession>A0A1U8ER84</accession>
<dbReference type="STRING" id="4072.A0A1U8ER84"/>
<feature type="domain" description="Plant heme peroxidase family profile" evidence="21">
    <location>
        <begin position="40"/>
        <end position="339"/>
    </location>
</feature>
<keyword evidence="9 17" id="KW-0106">Calcium</keyword>
<feature type="binding site" evidence="17">
    <location>
        <position position="262"/>
    </location>
    <ligand>
        <name>Ca(2+)</name>
        <dbReference type="ChEBI" id="CHEBI:29108"/>
        <label>2</label>
    </ligand>
</feature>
<keyword evidence="5 20" id="KW-0964">Secreted</keyword>
<feature type="active site" description="Proton acceptor" evidence="16">
    <location>
        <position position="81"/>
    </location>
</feature>
<dbReference type="EC" id="1.11.1.7" evidence="4 20"/>
<dbReference type="OMA" id="KFCPGTV"/>
<evidence type="ECO:0000256" key="9">
    <source>
        <dbReference type="ARBA" id="ARBA00022837"/>
    </source>
</evidence>
<evidence type="ECO:0000313" key="23">
    <source>
        <dbReference type="Proteomes" id="UP000222542"/>
    </source>
</evidence>
<evidence type="ECO:0000256" key="14">
    <source>
        <dbReference type="ARBA" id="ARBA00023324"/>
    </source>
</evidence>
<evidence type="ECO:0000259" key="21">
    <source>
        <dbReference type="PROSITE" id="PS50873"/>
    </source>
</evidence>
<evidence type="ECO:0000256" key="7">
    <source>
        <dbReference type="ARBA" id="ARBA00022617"/>
    </source>
</evidence>
<protein>
    <recommendedName>
        <fullName evidence="4 20">Peroxidase</fullName>
        <ecNumber evidence="4 20">1.11.1.7</ecNumber>
    </recommendedName>
</protein>
<reference evidence="22 23" key="1">
    <citation type="journal article" date="2014" name="Nat. Genet.">
        <title>Genome sequence of the hot pepper provides insights into the evolution of pungency in Capsicum species.</title>
        <authorList>
            <person name="Kim S."/>
            <person name="Park M."/>
            <person name="Yeom S.I."/>
            <person name="Kim Y.M."/>
            <person name="Lee J.M."/>
            <person name="Lee H.A."/>
            <person name="Seo E."/>
            <person name="Choi J."/>
            <person name="Cheong K."/>
            <person name="Kim K.T."/>
            <person name="Jung K."/>
            <person name="Lee G.W."/>
            <person name="Oh S.K."/>
            <person name="Bae C."/>
            <person name="Kim S.B."/>
            <person name="Lee H.Y."/>
            <person name="Kim S.Y."/>
            <person name="Kim M.S."/>
            <person name="Kang B.C."/>
            <person name="Jo Y.D."/>
            <person name="Yang H.B."/>
            <person name="Jeong H.J."/>
            <person name="Kang W.H."/>
            <person name="Kwon J.K."/>
            <person name="Shin C."/>
            <person name="Lim J.Y."/>
            <person name="Park J.H."/>
            <person name="Huh J.H."/>
            <person name="Kim J.S."/>
            <person name="Kim B.D."/>
            <person name="Cohen O."/>
            <person name="Paran I."/>
            <person name="Suh M.C."/>
            <person name="Lee S.B."/>
            <person name="Kim Y.K."/>
            <person name="Shin Y."/>
            <person name="Noh S.J."/>
            <person name="Park J."/>
            <person name="Seo Y.S."/>
            <person name="Kwon S.Y."/>
            <person name="Kim H.A."/>
            <person name="Park J.M."/>
            <person name="Kim H.J."/>
            <person name="Choi S.B."/>
            <person name="Bosland P.W."/>
            <person name="Reeves G."/>
            <person name="Jo S.H."/>
            <person name="Lee B.W."/>
            <person name="Cho H.T."/>
            <person name="Choi H.S."/>
            <person name="Lee M.S."/>
            <person name="Yu Y."/>
            <person name="Do Choi Y."/>
            <person name="Park B.S."/>
            <person name="van Deynze A."/>
            <person name="Ashrafi H."/>
            <person name="Hill T."/>
            <person name="Kim W.T."/>
            <person name="Pai H.S."/>
            <person name="Ahn H.K."/>
            <person name="Yeam I."/>
            <person name="Giovannoni J.J."/>
            <person name="Rose J.K."/>
            <person name="Sorensen I."/>
            <person name="Lee S.J."/>
            <person name="Kim R.W."/>
            <person name="Choi I.Y."/>
            <person name="Choi B.S."/>
            <person name="Lim J.S."/>
            <person name="Lee Y.H."/>
            <person name="Choi D."/>
        </authorList>
    </citation>
    <scope>NUCLEOTIDE SEQUENCE [LARGE SCALE GENOMIC DNA]</scope>
    <source>
        <strain evidence="23">cv. CM334</strain>
    </source>
</reference>
<dbReference type="EMBL" id="AYRZ02000012">
    <property type="protein sequence ID" value="PHT66787.1"/>
    <property type="molecule type" value="Genomic_DNA"/>
</dbReference>
<keyword evidence="6 20" id="KW-0575">Peroxidase</keyword>
<dbReference type="InterPro" id="IPR010255">
    <property type="entry name" value="Haem_peroxidase_sf"/>
</dbReference>
<evidence type="ECO:0000256" key="13">
    <source>
        <dbReference type="ARBA" id="ARBA00023180"/>
    </source>
</evidence>
<evidence type="ECO:0000256" key="17">
    <source>
        <dbReference type="PIRSR" id="PIRSR600823-3"/>
    </source>
</evidence>
<dbReference type="FunFam" id="1.10.520.10:FF:000008">
    <property type="entry name" value="Peroxidase"/>
    <property type="match status" value="1"/>
</dbReference>
<dbReference type="InterPro" id="IPR000823">
    <property type="entry name" value="Peroxidase_pln"/>
</dbReference>
<feature type="binding site" evidence="17">
    <location>
        <position position="87"/>
    </location>
    <ligand>
        <name>Ca(2+)</name>
        <dbReference type="ChEBI" id="CHEBI:29108"/>
        <label>1</label>
    </ligand>
</feature>
<dbReference type="Pfam" id="PF00141">
    <property type="entry name" value="peroxidase"/>
    <property type="match status" value="1"/>
</dbReference>
<comment type="cofactor">
    <cofactor evidence="17 20">
        <name>heme b</name>
        <dbReference type="ChEBI" id="CHEBI:60344"/>
    </cofactor>
    <text evidence="17 20">Binds 1 heme b (iron(II)-protoporphyrin IX) group per subunit.</text>
</comment>
<feature type="disulfide bond" evidence="19">
    <location>
        <begin position="50"/>
        <end position="126"/>
    </location>
</feature>
<dbReference type="Proteomes" id="UP000222542">
    <property type="component" value="Unassembled WGS sequence"/>
</dbReference>
<dbReference type="GO" id="GO:0004601">
    <property type="term" value="F:peroxidase activity"/>
    <property type="evidence" value="ECO:0000318"/>
    <property type="project" value="GO_Central"/>
</dbReference>
<dbReference type="InterPro" id="IPR033905">
    <property type="entry name" value="Secretory_peroxidase"/>
</dbReference>
<comment type="similarity">
    <text evidence="3">Belongs to the peroxidase family. Ascorbate peroxidase subfamily.</text>
</comment>
<feature type="binding site" evidence="17">
    <location>
        <position position="91"/>
    </location>
    <ligand>
        <name>Ca(2+)</name>
        <dbReference type="ChEBI" id="CHEBI:29108"/>
        <label>1</label>
    </ligand>
</feature>
<dbReference type="InterPro" id="IPR019793">
    <property type="entry name" value="Peroxidases_heam-ligand_BS"/>
</dbReference>
<keyword evidence="8 17" id="KW-0479">Metal-binding</keyword>
<dbReference type="KEGG" id="cann:107849622"/>
<evidence type="ECO:0000256" key="11">
    <source>
        <dbReference type="ARBA" id="ARBA00023004"/>
    </source>
</evidence>
<dbReference type="CDD" id="cd00693">
    <property type="entry name" value="secretory_peroxidase"/>
    <property type="match status" value="1"/>
</dbReference>
<dbReference type="PANTHER" id="PTHR31517">
    <property type="match status" value="1"/>
</dbReference>
<evidence type="ECO:0000256" key="6">
    <source>
        <dbReference type="ARBA" id="ARBA00022559"/>
    </source>
</evidence>
<feature type="disulfide bond" evidence="19">
    <location>
        <begin position="132"/>
        <end position="335"/>
    </location>
</feature>
<name>A0A1U8ER84_CAPAN</name>
<gene>
    <name evidence="22" type="ORF">T459_31212</name>
</gene>
<dbReference type="PROSITE" id="PS50873">
    <property type="entry name" value="PEROXIDASE_4"/>
    <property type="match status" value="1"/>
</dbReference>
<dbReference type="InterPro" id="IPR002016">
    <property type="entry name" value="Haem_peroxidase"/>
</dbReference>
<dbReference type="PROSITE" id="PS00435">
    <property type="entry name" value="PEROXIDASE_1"/>
    <property type="match status" value="1"/>
</dbReference>
<feature type="binding site" description="axial binding residue" evidence="17">
    <location>
        <position position="204"/>
    </location>
    <ligand>
        <name>heme b</name>
        <dbReference type="ChEBI" id="CHEBI:60344"/>
    </ligand>
    <ligandPart>
        <name>Fe</name>
        <dbReference type="ChEBI" id="CHEBI:18248"/>
    </ligandPart>
</feature>
<comment type="cofactor">
    <cofactor evidence="17 20">
        <name>Ca(2+)</name>
        <dbReference type="ChEBI" id="CHEBI:29108"/>
    </cofactor>
    <text evidence="17 20">Binds 2 calcium ions per subunit.</text>
</comment>
<dbReference type="GO" id="GO:0046872">
    <property type="term" value="F:metal ion binding"/>
    <property type="evidence" value="ECO:0007669"/>
    <property type="project" value="UniProtKB-UniRule"/>
</dbReference>
<dbReference type="Gramene" id="PHT66787">
    <property type="protein sequence ID" value="PHT66787"/>
    <property type="gene ID" value="T459_31212"/>
</dbReference>
<dbReference type="FunFam" id="1.10.420.10:FF:000001">
    <property type="entry name" value="Peroxidase"/>
    <property type="match status" value="1"/>
</dbReference>
<evidence type="ECO:0000256" key="18">
    <source>
        <dbReference type="PIRSR" id="PIRSR600823-4"/>
    </source>
</evidence>
<evidence type="ECO:0000256" key="2">
    <source>
        <dbReference type="ARBA" id="ARBA00002322"/>
    </source>
</evidence>
<keyword evidence="23" id="KW-1185">Reference proteome</keyword>
<evidence type="ECO:0000256" key="4">
    <source>
        <dbReference type="ARBA" id="ARBA00012313"/>
    </source>
</evidence>
<feature type="binding site" evidence="17">
    <location>
        <position position="267"/>
    </location>
    <ligand>
        <name>Ca(2+)</name>
        <dbReference type="ChEBI" id="CHEBI:29108"/>
        <label>2</label>
    </ligand>
</feature>
<comment type="function">
    <text evidence="15">Suggested to catalyze the deposition of the aromatic residues of suberin on the cell wall and thus play a role in cell-suberization.</text>
</comment>
<comment type="catalytic activity">
    <reaction evidence="1 20">
        <text>2 a phenolic donor + H2O2 = 2 a phenolic radical donor + 2 H2O</text>
        <dbReference type="Rhea" id="RHEA:56136"/>
        <dbReference type="ChEBI" id="CHEBI:15377"/>
        <dbReference type="ChEBI" id="CHEBI:16240"/>
        <dbReference type="ChEBI" id="CHEBI:139520"/>
        <dbReference type="ChEBI" id="CHEBI:139521"/>
        <dbReference type="EC" id="1.11.1.7"/>
    </reaction>
</comment>
<keyword evidence="14 20" id="KW-0376">Hydrogen peroxide</keyword>
<dbReference type="PRINTS" id="PR00461">
    <property type="entry name" value="PLPEROXIDASE"/>
</dbReference>
<evidence type="ECO:0000256" key="1">
    <source>
        <dbReference type="ARBA" id="ARBA00000189"/>
    </source>
</evidence>
<comment type="subcellular location">
    <subcellularLocation>
        <location evidence="20">Secreted</location>
    </subcellularLocation>
</comment>
<evidence type="ECO:0000256" key="3">
    <source>
        <dbReference type="ARBA" id="ARBA00006873"/>
    </source>
</evidence>
<feature type="binding site" evidence="17">
    <location>
        <position position="205"/>
    </location>
    <ligand>
        <name>Ca(2+)</name>
        <dbReference type="ChEBI" id="CHEBI:29108"/>
        <label>2</label>
    </ligand>
</feature>
<evidence type="ECO:0000256" key="16">
    <source>
        <dbReference type="PIRSR" id="PIRSR600823-1"/>
    </source>
</evidence>
<dbReference type="PRINTS" id="PR00458">
    <property type="entry name" value="PEROXIDASE"/>
</dbReference>
<feature type="disulfide bond" evidence="19">
    <location>
        <begin position="83"/>
        <end position="88"/>
    </location>
</feature>
<dbReference type="GO" id="GO:0005576">
    <property type="term" value="C:extracellular region"/>
    <property type="evidence" value="ECO:0007669"/>
    <property type="project" value="UniProtKB-SubCell"/>
</dbReference>
<organism evidence="22 23">
    <name type="scientific">Capsicum annuum</name>
    <name type="common">Capsicum pepper</name>
    <dbReference type="NCBI Taxonomy" id="4072"/>
    <lineage>
        <taxon>Eukaryota</taxon>
        <taxon>Viridiplantae</taxon>
        <taxon>Streptophyta</taxon>
        <taxon>Embryophyta</taxon>
        <taxon>Tracheophyta</taxon>
        <taxon>Spermatophyta</taxon>
        <taxon>Magnoliopsida</taxon>
        <taxon>eudicotyledons</taxon>
        <taxon>Gunneridae</taxon>
        <taxon>Pentapetalae</taxon>
        <taxon>asterids</taxon>
        <taxon>lamiids</taxon>
        <taxon>Solanales</taxon>
        <taxon>Solanaceae</taxon>
        <taxon>Solanoideae</taxon>
        <taxon>Capsiceae</taxon>
        <taxon>Capsicum</taxon>
    </lineage>
</organism>
<feature type="binding site" evidence="17">
    <location>
        <position position="259"/>
    </location>
    <ligand>
        <name>Ca(2+)</name>
        <dbReference type="ChEBI" id="CHEBI:29108"/>
        <label>2</label>
    </ligand>
</feature>
<dbReference type="GO" id="GO:0042744">
    <property type="term" value="P:hydrogen peroxide catabolic process"/>
    <property type="evidence" value="ECO:0007669"/>
    <property type="project" value="UniProtKB-KW"/>
</dbReference>
<comment type="caution">
    <text evidence="22">The sequence shown here is derived from an EMBL/GenBank/DDBJ whole genome shotgun (WGS) entry which is preliminary data.</text>
</comment>
<evidence type="ECO:0000256" key="10">
    <source>
        <dbReference type="ARBA" id="ARBA00023002"/>
    </source>
</evidence>
<reference evidence="22 23" key="2">
    <citation type="journal article" date="2017" name="Genome Biol.">
        <title>New reference genome sequences of hot pepper reveal the massive evolution of plant disease-resistance genes by retroduplication.</title>
        <authorList>
            <person name="Kim S."/>
            <person name="Park J."/>
            <person name="Yeom S.I."/>
            <person name="Kim Y.M."/>
            <person name="Seo E."/>
            <person name="Kim K.T."/>
            <person name="Kim M.S."/>
            <person name="Lee J.M."/>
            <person name="Cheong K."/>
            <person name="Shin H.S."/>
            <person name="Kim S.B."/>
            <person name="Han K."/>
            <person name="Lee J."/>
            <person name="Park M."/>
            <person name="Lee H.A."/>
            <person name="Lee H.Y."/>
            <person name="Lee Y."/>
            <person name="Oh S."/>
            <person name="Lee J.H."/>
            <person name="Choi E."/>
            <person name="Choi E."/>
            <person name="Lee S.E."/>
            <person name="Jeon J."/>
            <person name="Kim H."/>
            <person name="Choi G."/>
            <person name="Song H."/>
            <person name="Lee J."/>
            <person name="Lee S.C."/>
            <person name="Kwon J.K."/>
            <person name="Lee H.Y."/>
            <person name="Koo N."/>
            <person name="Hong Y."/>
            <person name="Kim R.W."/>
            <person name="Kang W.H."/>
            <person name="Huh J.H."/>
            <person name="Kang B.C."/>
            <person name="Yang T.J."/>
            <person name="Lee Y.H."/>
            <person name="Bennetzen J.L."/>
            <person name="Choi D."/>
        </authorList>
    </citation>
    <scope>NUCLEOTIDE SEQUENCE [LARGE SCALE GENOMIC DNA]</scope>
    <source>
        <strain evidence="23">cv. CM334</strain>
    </source>
</reference>
<keyword evidence="13" id="KW-0325">Glycoprotein</keyword>
<evidence type="ECO:0000256" key="20">
    <source>
        <dbReference type="RuleBase" id="RU362060"/>
    </source>
</evidence>
<feature type="site" description="Transition state stabilizer" evidence="18">
    <location>
        <position position="77"/>
    </location>
</feature>
<keyword evidence="11 17" id="KW-0408">Iron</keyword>
<dbReference type="Gene3D" id="1.10.420.10">
    <property type="entry name" value="Peroxidase, domain 2"/>
    <property type="match status" value="1"/>
</dbReference>
<dbReference type="Gene3D" id="1.10.520.10">
    <property type="match status" value="1"/>
</dbReference>
<comment type="function">
    <text evidence="2">Removal of H(2)O(2), oxidation of toxic reductants, biosynthesis and degradation of lignin, suberization, auxin catabolism, response to environmental stresses such as wounding, pathogen attack and oxidative stress. These functions might be dependent on each isozyme/isoform in each plant tissue.</text>
</comment>
<evidence type="ECO:0000256" key="19">
    <source>
        <dbReference type="PIRSR" id="PIRSR600823-5"/>
    </source>
</evidence>
<dbReference type="AlphaFoldDB" id="A0A1U8ER84"/>
<dbReference type="GO" id="GO:0006950">
    <property type="term" value="P:response to stress"/>
    <property type="evidence" value="ECO:0000318"/>
    <property type="project" value="GO_Central"/>
</dbReference>
<dbReference type="SUPFAM" id="SSF48113">
    <property type="entry name" value="Heme-dependent peroxidases"/>
    <property type="match status" value="1"/>
</dbReference>
<keyword evidence="7 20" id="KW-0349">Heme</keyword>
<dbReference type="SMR" id="A0A1U8ER84"/>
<sequence>MEKLKIYLSQKLCPYKYYYKVLFLVIFCLLTHFPNTSCSTLSFNFYGLSCPSAEFIVKNTVRSASSMDPTLPAKLLRLFFHDCFVEGCDASILLEGNATERSDPANKSVGGFSVIDNAKRVLEIFCPATVSCADIVALAARDAVEFAGGPSVQIPTGRRDGRVSLATNVRPNIVDTSFTMDQMINIFSTKGLSLDDLVILSGAHTIGSAHCNAFSARFRVDSKGNLTLIDPSLDTTYAAELTKQCPAGAATSSITVKNDPTTPQIFDNQYYKDLLAHKGLFQSDSVLFSDRRTKERVLEFANDENGFFQSWSQSFVKLSVLGVKTGDVGEVRASCSVVN</sequence>
<dbReference type="GO" id="GO:0140825">
    <property type="term" value="F:lactoperoxidase activity"/>
    <property type="evidence" value="ECO:0007669"/>
    <property type="project" value="UniProtKB-EC"/>
</dbReference>
<keyword evidence="12 19" id="KW-1015">Disulfide bond</keyword>
<dbReference type="OrthoDB" id="2113341at2759"/>
<evidence type="ECO:0000256" key="12">
    <source>
        <dbReference type="ARBA" id="ARBA00023157"/>
    </source>
</evidence>
<evidence type="ECO:0000256" key="15">
    <source>
        <dbReference type="ARBA" id="ARBA00053519"/>
    </source>
</evidence>
<feature type="binding site" evidence="17">
    <location>
        <position position="85"/>
    </location>
    <ligand>
        <name>Ca(2+)</name>
        <dbReference type="ChEBI" id="CHEBI:29108"/>
        <label>1</label>
    </ligand>
</feature>
<evidence type="ECO:0000256" key="5">
    <source>
        <dbReference type="ARBA" id="ARBA00022525"/>
    </source>
</evidence>
<feature type="binding site" evidence="17">
    <location>
        <position position="100"/>
    </location>
    <ligand>
        <name>Ca(2+)</name>
        <dbReference type="ChEBI" id="CHEBI:29108"/>
        <label>1</label>
    </ligand>
</feature>
<evidence type="ECO:0000313" key="22">
    <source>
        <dbReference type="EMBL" id="PHT66787.1"/>
    </source>
</evidence>
<keyword evidence="10 20" id="KW-0560">Oxidoreductase</keyword>
<feature type="binding site" evidence="17">
    <location>
        <position position="89"/>
    </location>
    <ligand>
        <name>Ca(2+)</name>
        <dbReference type="ChEBI" id="CHEBI:29108"/>
        <label>1</label>
    </ligand>
</feature>
<evidence type="ECO:0000256" key="8">
    <source>
        <dbReference type="ARBA" id="ARBA00022723"/>
    </source>
</evidence>
<proteinExistence type="inferred from homology"/>
<comment type="similarity">
    <text evidence="20">Belongs to the peroxidase family. Classical plant (class III) peroxidase subfamily.</text>
</comment>